<accession>A0A8R1IEN8</accession>
<dbReference type="EnsemblMetazoa" id="CJA34612a.1">
    <property type="protein sequence ID" value="CJA34612a.1"/>
    <property type="gene ID" value="WBGene00210459"/>
</dbReference>
<reference evidence="2" key="2">
    <citation type="submission" date="2022-06" db="UniProtKB">
        <authorList>
            <consortium name="EnsemblMetazoa"/>
        </authorList>
    </citation>
    <scope>IDENTIFICATION</scope>
    <source>
        <strain evidence="2">DF5081</strain>
    </source>
</reference>
<feature type="region of interest" description="Disordered" evidence="1">
    <location>
        <begin position="19"/>
        <end position="68"/>
    </location>
</feature>
<proteinExistence type="predicted"/>
<protein>
    <submittedName>
        <fullName evidence="2">Uncharacterized protein</fullName>
    </submittedName>
</protein>
<dbReference type="Proteomes" id="UP000005237">
    <property type="component" value="Unassembled WGS sequence"/>
</dbReference>
<organism evidence="2 3">
    <name type="scientific">Caenorhabditis japonica</name>
    <dbReference type="NCBI Taxonomy" id="281687"/>
    <lineage>
        <taxon>Eukaryota</taxon>
        <taxon>Metazoa</taxon>
        <taxon>Ecdysozoa</taxon>
        <taxon>Nematoda</taxon>
        <taxon>Chromadorea</taxon>
        <taxon>Rhabditida</taxon>
        <taxon>Rhabditina</taxon>
        <taxon>Rhabditomorpha</taxon>
        <taxon>Rhabditoidea</taxon>
        <taxon>Rhabditidae</taxon>
        <taxon>Peloderinae</taxon>
        <taxon>Caenorhabditis</taxon>
    </lineage>
</organism>
<name>A0A8R1IEN8_CAEJA</name>
<evidence type="ECO:0000313" key="2">
    <source>
        <dbReference type="EnsemblMetazoa" id="CJA34612a.1"/>
    </source>
</evidence>
<evidence type="ECO:0000256" key="1">
    <source>
        <dbReference type="SAM" id="MobiDB-lite"/>
    </source>
</evidence>
<keyword evidence="3" id="KW-1185">Reference proteome</keyword>
<sequence>MPAIDNCVFFFFYRRRRRRPGREEARREEEEEEEDERMGQKHKHITRYSLGAPATLPQKAKSRPNKGEKQNVNIVMIYEKEGASEKDDYCATPVQSYSHRLLRLCLIICSRLAVKALREQTLFSGIFNVRRLLAAFEPMP</sequence>
<reference evidence="3" key="1">
    <citation type="submission" date="2010-08" db="EMBL/GenBank/DDBJ databases">
        <authorList>
            <consortium name="Caenorhabditis japonica Sequencing Consortium"/>
            <person name="Wilson R.K."/>
        </authorList>
    </citation>
    <scope>NUCLEOTIDE SEQUENCE [LARGE SCALE GENOMIC DNA]</scope>
    <source>
        <strain evidence="3">DF5081</strain>
    </source>
</reference>
<dbReference type="AlphaFoldDB" id="A0A8R1IEN8"/>
<evidence type="ECO:0000313" key="3">
    <source>
        <dbReference type="Proteomes" id="UP000005237"/>
    </source>
</evidence>